<reference evidence="8" key="1">
    <citation type="journal article" date="2019" name="Int. J. Syst. Evol. Microbiol.">
        <title>The Global Catalogue of Microorganisms (GCM) 10K type strain sequencing project: providing services to taxonomists for standard genome sequencing and annotation.</title>
        <authorList>
            <consortium name="The Broad Institute Genomics Platform"/>
            <consortium name="The Broad Institute Genome Sequencing Center for Infectious Disease"/>
            <person name="Wu L."/>
            <person name="Ma J."/>
        </authorList>
    </citation>
    <scope>NUCLEOTIDE SEQUENCE [LARGE SCALE GENOMIC DNA]</scope>
    <source>
        <strain evidence="8">CCUG 57263</strain>
    </source>
</reference>
<keyword evidence="5 6" id="KW-0234">DNA repair</keyword>
<evidence type="ECO:0000256" key="5">
    <source>
        <dbReference type="ARBA" id="ARBA00023204"/>
    </source>
</evidence>
<proteinExistence type="inferred from homology"/>
<evidence type="ECO:0000256" key="4">
    <source>
        <dbReference type="ARBA" id="ARBA00022801"/>
    </source>
</evidence>
<comment type="similarity">
    <text evidence="6">Belongs to the vsr family.</text>
</comment>
<keyword evidence="2 6" id="KW-0255">Endonuclease</keyword>
<evidence type="ECO:0000313" key="8">
    <source>
        <dbReference type="Proteomes" id="UP001597120"/>
    </source>
</evidence>
<evidence type="ECO:0000313" key="7">
    <source>
        <dbReference type="EMBL" id="MFD0870722.1"/>
    </source>
</evidence>
<organism evidence="7 8">
    <name type="scientific">Paenibacillus residui</name>
    <dbReference type="NCBI Taxonomy" id="629724"/>
    <lineage>
        <taxon>Bacteria</taxon>
        <taxon>Bacillati</taxon>
        <taxon>Bacillota</taxon>
        <taxon>Bacilli</taxon>
        <taxon>Bacillales</taxon>
        <taxon>Paenibacillaceae</taxon>
        <taxon>Paenibacillus</taxon>
    </lineage>
</organism>
<dbReference type="PIRSF" id="PIRSF018267">
    <property type="entry name" value="VSR_endonuc"/>
    <property type="match status" value="1"/>
</dbReference>
<keyword evidence="4 6" id="KW-0378">Hydrolase</keyword>
<dbReference type="EMBL" id="JBHTIU010000055">
    <property type="protein sequence ID" value="MFD0870722.1"/>
    <property type="molecule type" value="Genomic_DNA"/>
</dbReference>
<protein>
    <recommendedName>
        <fullName evidence="6">Very short patch repair endonuclease</fullName>
        <ecNumber evidence="6">3.1.-.-</ecNumber>
    </recommendedName>
</protein>
<comment type="caution">
    <text evidence="7">The sequence shown here is derived from an EMBL/GenBank/DDBJ whole genome shotgun (WGS) entry which is preliminary data.</text>
</comment>
<dbReference type="Pfam" id="PF03852">
    <property type="entry name" value="Vsr"/>
    <property type="match status" value="1"/>
</dbReference>
<dbReference type="NCBIfam" id="TIGR00632">
    <property type="entry name" value="vsr"/>
    <property type="match status" value="1"/>
</dbReference>
<comment type="function">
    <text evidence="6">May nick specific sequences that contain T:G mispairs resulting from m5C-deamination.</text>
</comment>
<keyword evidence="1 6" id="KW-0540">Nuclease</keyword>
<dbReference type="EC" id="3.1.-.-" evidence="6"/>
<dbReference type="Gene3D" id="3.40.960.10">
    <property type="entry name" value="VSR Endonuclease"/>
    <property type="match status" value="1"/>
</dbReference>
<evidence type="ECO:0000256" key="6">
    <source>
        <dbReference type="PIRNR" id="PIRNR018267"/>
    </source>
</evidence>
<dbReference type="CDD" id="cd00221">
    <property type="entry name" value="Vsr"/>
    <property type="match status" value="1"/>
</dbReference>
<accession>A0ABW3DE16</accession>
<dbReference type="InterPro" id="IPR004603">
    <property type="entry name" value="DNA_mismatch_endonuc_vsr"/>
</dbReference>
<keyword evidence="8" id="KW-1185">Reference proteome</keyword>
<gene>
    <name evidence="7" type="ORF">ACFQ03_16325</name>
</gene>
<dbReference type="Proteomes" id="UP001597120">
    <property type="component" value="Unassembled WGS sequence"/>
</dbReference>
<evidence type="ECO:0000256" key="2">
    <source>
        <dbReference type="ARBA" id="ARBA00022759"/>
    </source>
</evidence>
<evidence type="ECO:0000256" key="3">
    <source>
        <dbReference type="ARBA" id="ARBA00022763"/>
    </source>
</evidence>
<dbReference type="SUPFAM" id="SSF52980">
    <property type="entry name" value="Restriction endonuclease-like"/>
    <property type="match status" value="1"/>
</dbReference>
<name>A0ABW3DE16_9BACL</name>
<evidence type="ECO:0000256" key="1">
    <source>
        <dbReference type="ARBA" id="ARBA00022722"/>
    </source>
</evidence>
<dbReference type="GO" id="GO:0004519">
    <property type="term" value="F:endonuclease activity"/>
    <property type="evidence" value="ECO:0007669"/>
    <property type="project" value="UniProtKB-KW"/>
</dbReference>
<dbReference type="InterPro" id="IPR011335">
    <property type="entry name" value="Restrct_endonuc-II-like"/>
</dbReference>
<sequence length="138" mass="16669">MDKFDKEKRSEIMRKVTGKNTKPEIIVRRLLHRMGYRFRLHRSDLPGKPDIVLPKYKTVIFIHGCFWHGHEGCARSKLPATNRDFWEKKIAKNKVRDKEVFNQLEELGWRVLIIWSCEIQKKKMGILSRRLEKYLKNY</sequence>
<dbReference type="RefSeq" id="WP_379289442.1">
    <property type="nucleotide sequence ID" value="NZ_JBHTIU010000055.1"/>
</dbReference>
<keyword evidence="3 6" id="KW-0227">DNA damage</keyword>